<dbReference type="EMBL" id="CP060711">
    <property type="protein sequence ID" value="QNN47302.1"/>
    <property type="molecule type" value="Genomic_DNA"/>
</dbReference>
<evidence type="ECO:0000256" key="11">
    <source>
        <dbReference type="RuleBase" id="RU003357"/>
    </source>
</evidence>
<reference evidence="16 17" key="1">
    <citation type="submission" date="2020-08" db="EMBL/GenBank/DDBJ databases">
        <title>Genome sequence of Thermomonas brevis KACC 16975T.</title>
        <authorList>
            <person name="Hyun D.-W."/>
            <person name="Bae J.-W."/>
        </authorList>
    </citation>
    <scope>NUCLEOTIDE SEQUENCE [LARGE SCALE GENOMIC DNA]</scope>
    <source>
        <strain evidence="16 17">KACC 16975</strain>
    </source>
</reference>
<feature type="domain" description="TonB-dependent receptor plug" evidence="15">
    <location>
        <begin position="61"/>
        <end position="169"/>
    </location>
</feature>
<evidence type="ECO:0000256" key="5">
    <source>
        <dbReference type="ARBA" id="ARBA00022729"/>
    </source>
</evidence>
<evidence type="ECO:0000313" key="17">
    <source>
        <dbReference type="Proteomes" id="UP000515977"/>
    </source>
</evidence>
<dbReference type="InterPro" id="IPR036942">
    <property type="entry name" value="Beta-barrel_TonB_sf"/>
</dbReference>
<keyword evidence="7 11" id="KW-0798">TonB box</keyword>
<name>A0A7G9QVC7_9GAMM</name>
<dbReference type="GO" id="GO:0015344">
    <property type="term" value="F:siderophore uptake transmembrane transporter activity"/>
    <property type="evidence" value="ECO:0007669"/>
    <property type="project" value="TreeGrafter"/>
</dbReference>
<feature type="region of interest" description="Disordered" evidence="12">
    <location>
        <begin position="224"/>
        <end position="247"/>
    </location>
</feature>
<proteinExistence type="inferred from homology"/>
<dbReference type="AlphaFoldDB" id="A0A7G9QVC7"/>
<evidence type="ECO:0000256" key="2">
    <source>
        <dbReference type="ARBA" id="ARBA00022448"/>
    </source>
</evidence>
<accession>A0A7G9QVC7</accession>
<dbReference type="RefSeq" id="WP_187571049.1">
    <property type="nucleotide sequence ID" value="NZ_CP060711.1"/>
</dbReference>
<keyword evidence="8 10" id="KW-0472">Membrane</keyword>
<evidence type="ECO:0000259" key="14">
    <source>
        <dbReference type="Pfam" id="PF00593"/>
    </source>
</evidence>
<evidence type="ECO:0000256" key="9">
    <source>
        <dbReference type="ARBA" id="ARBA00023237"/>
    </source>
</evidence>
<comment type="subcellular location">
    <subcellularLocation>
        <location evidence="1 10">Cell outer membrane</location>
        <topology evidence="1 10">Multi-pass membrane protein</topology>
    </subcellularLocation>
</comment>
<evidence type="ECO:0000256" key="8">
    <source>
        <dbReference type="ARBA" id="ARBA00023136"/>
    </source>
</evidence>
<dbReference type="Proteomes" id="UP000515977">
    <property type="component" value="Chromosome"/>
</dbReference>
<protein>
    <submittedName>
        <fullName evidence="16">TonB-dependent receptor</fullName>
    </submittedName>
</protein>
<evidence type="ECO:0000256" key="4">
    <source>
        <dbReference type="ARBA" id="ARBA00022692"/>
    </source>
</evidence>
<evidence type="ECO:0000256" key="3">
    <source>
        <dbReference type="ARBA" id="ARBA00022452"/>
    </source>
</evidence>
<keyword evidence="5 13" id="KW-0732">Signal</keyword>
<dbReference type="PROSITE" id="PS52016">
    <property type="entry name" value="TONB_DEPENDENT_REC_3"/>
    <property type="match status" value="1"/>
</dbReference>
<dbReference type="CDD" id="cd01347">
    <property type="entry name" value="ligand_gated_channel"/>
    <property type="match status" value="1"/>
</dbReference>
<keyword evidence="3 10" id="KW-1134">Transmembrane beta strand</keyword>
<dbReference type="Gene3D" id="2.170.130.10">
    <property type="entry name" value="TonB-dependent receptor, plug domain"/>
    <property type="match status" value="1"/>
</dbReference>
<dbReference type="Gene3D" id="2.40.170.20">
    <property type="entry name" value="TonB-dependent receptor, beta-barrel domain"/>
    <property type="match status" value="1"/>
</dbReference>
<dbReference type="KEGG" id="tbv:H9L17_03885"/>
<evidence type="ECO:0000256" key="7">
    <source>
        <dbReference type="ARBA" id="ARBA00023077"/>
    </source>
</evidence>
<dbReference type="GO" id="GO:0044718">
    <property type="term" value="P:siderophore transmembrane transport"/>
    <property type="evidence" value="ECO:0007669"/>
    <property type="project" value="TreeGrafter"/>
</dbReference>
<evidence type="ECO:0000256" key="6">
    <source>
        <dbReference type="ARBA" id="ARBA00023065"/>
    </source>
</evidence>
<organism evidence="16 17">
    <name type="scientific">Thermomonas brevis</name>
    <dbReference type="NCBI Taxonomy" id="215691"/>
    <lineage>
        <taxon>Bacteria</taxon>
        <taxon>Pseudomonadati</taxon>
        <taxon>Pseudomonadota</taxon>
        <taxon>Gammaproteobacteria</taxon>
        <taxon>Lysobacterales</taxon>
        <taxon>Lysobacteraceae</taxon>
        <taxon>Thermomonas</taxon>
    </lineage>
</organism>
<dbReference type="Pfam" id="PF07715">
    <property type="entry name" value="Plug"/>
    <property type="match status" value="1"/>
</dbReference>
<dbReference type="PANTHER" id="PTHR30069:SF53">
    <property type="entry name" value="COLICIN I RECEPTOR-RELATED"/>
    <property type="match status" value="1"/>
</dbReference>
<keyword evidence="16" id="KW-0675">Receptor</keyword>
<sequence length="655" mass="72642">MTRLSRVSPRRRQRRRLLALSMLLALHAPAFAADGDADKDKPVTELQKVVVTATTSERSADTAPASVTVVTGEELRARPARDVLDALRDAPGLNIRAVGGLGRRVVSMRGMESRHTLVLVDGERIAATDQVFGLSDLQFGWVPMEAIERVEIVRGPLSSLYGSDALGGVINIITRDAGRQWSGGARLTAGNTTRDAGGDNKQASVHLAGPLGERVSLVVDAAWQKQQPQPDPANARIDQREGQEQSSLRARLQWRPSENQRLALTMMKSDEDRWYGTSTGKVPLYYRQSYDFDRSQISLSYDAGIGGGTLHLAAQVADIHQVQRNTNGVAPSPEQGARETTVNGHYGIALGEDHQLTAGFEAREEWLEHPSFARGHEALRQYAGFLQDEWTLTDRFDLVAGARLDHHELFGNEVSPRLYAVWQPADGWMLKGGYSRGFKAPMLKQISPEYRFDGPHSFIGNPDVKPEKSGNFELSLGYANADYWLRATAYRNKVEGLIDAVCISLCAKPLGRLYRYENVSDARIRGAELEAGVELPHNLRLSGNYGYTDARDATADRRLAERPLQSGNARLAWSSADRAWQWELRHDYIGNQLTAAGQHQRSYRLWSASLKRSLFGNASVQVGVENLADHRVEDDGAYNYLERGRYVYAMFGIGF</sequence>
<evidence type="ECO:0000256" key="13">
    <source>
        <dbReference type="SAM" id="SignalP"/>
    </source>
</evidence>
<comment type="similarity">
    <text evidence="10 11">Belongs to the TonB-dependent receptor family.</text>
</comment>
<dbReference type="InterPro" id="IPR037066">
    <property type="entry name" value="Plug_dom_sf"/>
</dbReference>
<keyword evidence="9 10" id="KW-0998">Cell outer membrane</keyword>
<evidence type="ECO:0000256" key="10">
    <source>
        <dbReference type="PROSITE-ProRule" id="PRU01360"/>
    </source>
</evidence>
<dbReference type="SUPFAM" id="SSF56935">
    <property type="entry name" value="Porins"/>
    <property type="match status" value="1"/>
</dbReference>
<feature type="signal peptide" evidence="13">
    <location>
        <begin position="1"/>
        <end position="32"/>
    </location>
</feature>
<feature type="chain" id="PRO_5028962156" evidence="13">
    <location>
        <begin position="33"/>
        <end position="655"/>
    </location>
</feature>
<dbReference type="InterPro" id="IPR000531">
    <property type="entry name" value="Beta-barrel_TonB"/>
</dbReference>
<dbReference type="Pfam" id="PF00593">
    <property type="entry name" value="TonB_dep_Rec_b-barrel"/>
    <property type="match status" value="1"/>
</dbReference>
<keyword evidence="4 10" id="KW-0812">Transmembrane</keyword>
<gene>
    <name evidence="16" type="ORF">H9L17_03885</name>
</gene>
<dbReference type="InterPro" id="IPR012910">
    <property type="entry name" value="Plug_dom"/>
</dbReference>
<feature type="domain" description="TonB-dependent receptor-like beta-barrel" evidence="14">
    <location>
        <begin position="252"/>
        <end position="627"/>
    </location>
</feature>
<dbReference type="PANTHER" id="PTHR30069">
    <property type="entry name" value="TONB-DEPENDENT OUTER MEMBRANE RECEPTOR"/>
    <property type="match status" value="1"/>
</dbReference>
<dbReference type="InterPro" id="IPR039426">
    <property type="entry name" value="TonB-dep_rcpt-like"/>
</dbReference>
<evidence type="ECO:0000256" key="1">
    <source>
        <dbReference type="ARBA" id="ARBA00004571"/>
    </source>
</evidence>
<keyword evidence="6" id="KW-0406">Ion transport</keyword>
<keyword evidence="2 10" id="KW-0813">Transport</keyword>
<evidence type="ECO:0000313" key="16">
    <source>
        <dbReference type="EMBL" id="QNN47302.1"/>
    </source>
</evidence>
<evidence type="ECO:0000256" key="12">
    <source>
        <dbReference type="SAM" id="MobiDB-lite"/>
    </source>
</evidence>
<evidence type="ECO:0000259" key="15">
    <source>
        <dbReference type="Pfam" id="PF07715"/>
    </source>
</evidence>
<keyword evidence="17" id="KW-1185">Reference proteome</keyword>
<dbReference type="GO" id="GO:0009279">
    <property type="term" value="C:cell outer membrane"/>
    <property type="evidence" value="ECO:0007669"/>
    <property type="project" value="UniProtKB-SubCell"/>
</dbReference>